<dbReference type="PANTHER" id="PTHR21310:SF42">
    <property type="entry name" value="BIFUNCTIONAL AAC_APH"/>
    <property type="match status" value="1"/>
</dbReference>
<protein>
    <submittedName>
        <fullName evidence="2">Aminoglycoside phosphotransferase</fullName>
    </submittedName>
</protein>
<name>A0A291RI82_9NOCA</name>
<dbReference type="Gene3D" id="3.30.200.20">
    <property type="entry name" value="Phosphorylase Kinase, domain 1"/>
    <property type="match status" value="1"/>
</dbReference>
<feature type="domain" description="Aminoglycoside phosphotransferase" evidence="1">
    <location>
        <begin position="27"/>
        <end position="254"/>
    </location>
</feature>
<proteinExistence type="predicted"/>
<dbReference type="CDD" id="cd05155">
    <property type="entry name" value="APH_ChoK_like_1"/>
    <property type="match status" value="1"/>
</dbReference>
<dbReference type="GeneID" id="88358703"/>
<evidence type="ECO:0000313" key="3">
    <source>
        <dbReference type="Proteomes" id="UP000221961"/>
    </source>
</evidence>
<sequence length="301" mass="32541">MGEFTFGQDLVRALLRDQHPDLAGLELRDVNGGWDNQQWRLGEELAVRLPRTGRAPGLLRTEQTWLPVLAERLPLPVPVPVRIGAPSILFEHTWTVARWVEGEPADRAPITHLDAADVLANFLAALHVRAPSDAPISSTRGIPLAELQDGFDSAFELIADHASADRVREIWEQTVAAPAWQGAPLWLHGDLHPANVVVRDGMLAGVIDFGDMCAGDPATDLSAAWILLPTGAADRFFDTYGHPDEATITRARGWAVLRALGLIGIGRNGRLGLPGGKPTWEPAGYATLERAIQGSERSVAG</sequence>
<dbReference type="Pfam" id="PF01636">
    <property type="entry name" value="APH"/>
    <property type="match status" value="1"/>
</dbReference>
<evidence type="ECO:0000313" key="2">
    <source>
        <dbReference type="EMBL" id="ATL67311.1"/>
    </source>
</evidence>
<gene>
    <name evidence="2" type="ORF">CRH09_14995</name>
</gene>
<dbReference type="SUPFAM" id="SSF56112">
    <property type="entry name" value="Protein kinase-like (PK-like)"/>
    <property type="match status" value="1"/>
</dbReference>
<dbReference type="AlphaFoldDB" id="A0A291RI82"/>
<dbReference type="InterPro" id="IPR011009">
    <property type="entry name" value="Kinase-like_dom_sf"/>
</dbReference>
<organism evidence="2 3">
    <name type="scientific">Nocardia terpenica</name>
    <dbReference type="NCBI Taxonomy" id="455432"/>
    <lineage>
        <taxon>Bacteria</taxon>
        <taxon>Bacillati</taxon>
        <taxon>Actinomycetota</taxon>
        <taxon>Actinomycetes</taxon>
        <taxon>Mycobacteriales</taxon>
        <taxon>Nocardiaceae</taxon>
        <taxon>Nocardia</taxon>
    </lineage>
</organism>
<dbReference type="RefSeq" id="WP_098694456.1">
    <property type="nucleotide sequence ID" value="NZ_CP023778.1"/>
</dbReference>
<dbReference type="Proteomes" id="UP000221961">
    <property type="component" value="Chromosome"/>
</dbReference>
<dbReference type="InterPro" id="IPR002575">
    <property type="entry name" value="Aminoglycoside_PTrfase"/>
</dbReference>
<dbReference type="GO" id="GO:0016740">
    <property type="term" value="F:transferase activity"/>
    <property type="evidence" value="ECO:0007669"/>
    <property type="project" value="UniProtKB-KW"/>
</dbReference>
<dbReference type="KEGG" id="ntp:CRH09_14995"/>
<dbReference type="PANTHER" id="PTHR21310">
    <property type="entry name" value="AMINOGLYCOSIDE PHOSPHOTRANSFERASE-RELATED-RELATED"/>
    <property type="match status" value="1"/>
</dbReference>
<accession>A0A291RI82</accession>
<evidence type="ECO:0000259" key="1">
    <source>
        <dbReference type="Pfam" id="PF01636"/>
    </source>
</evidence>
<dbReference type="Gene3D" id="3.90.1200.10">
    <property type="match status" value="1"/>
</dbReference>
<dbReference type="EMBL" id="CP023778">
    <property type="protein sequence ID" value="ATL67311.1"/>
    <property type="molecule type" value="Genomic_DNA"/>
</dbReference>
<keyword evidence="2" id="KW-0808">Transferase</keyword>
<reference evidence="2 3" key="1">
    <citation type="submission" date="2017-10" db="EMBL/GenBank/DDBJ databases">
        <title>Comparative genomics between pathogenic Norcardia.</title>
        <authorList>
            <person name="Zeng L."/>
        </authorList>
    </citation>
    <scope>NUCLEOTIDE SEQUENCE [LARGE SCALE GENOMIC DNA]</scope>
    <source>
        <strain evidence="2 3">NC_YFY_NT001</strain>
    </source>
</reference>
<dbReference type="InterPro" id="IPR051678">
    <property type="entry name" value="AGP_Transferase"/>
</dbReference>